<dbReference type="RefSeq" id="XP_035325134.1">
    <property type="nucleotide sequence ID" value="XM_035462204.1"/>
</dbReference>
<dbReference type="Pfam" id="PF10332">
    <property type="entry name" value="DUF2418"/>
    <property type="match status" value="1"/>
</dbReference>
<keyword evidence="3 6" id="KW-1133">Transmembrane helix</keyword>
<evidence type="ECO:0000256" key="4">
    <source>
        <dbReference type="ARBA" id="ARBA00023136"/>
    </source>
</evidence>
<comment type="subcellular location">
    <subcellularLocation>
        <location evidence="1">Endomembrane system</location>
        <topology evidence="1">Multi-pass membrane protein</topology>
    </subcellularLocation>
</comment>
<feature type="compositionally biased region" description="Basic and acidic residues" evidence="5">
    <location>
        <begin position="457"/>
        <end position="467"/>
    </location>
</feature>
<evidence type="ECO:0008006" key="9">
    <source>
        <dbReference type="Google" id="ProtNLM"/>
    </source>
</evidence>
<evidence type="ECO:0000256" key="1">
    <source>
        <dbReference type="ARBA" id="ARBA00004127"/>
    </source>
</evidence>
<comment type="caution">
    <text evidence="7">The sequence shown here is derived from an EMBL/GenBank/DDBJ whole genome shotgun (WGS) entry which is preliminary data.</text>
</comment>
<dbReference type="OrthoDB" id="3363151at2759"/>
<accession>A0A9P5D4U6</accession>
<dbReference type="EMBL" id="JAANYQ010000001">
    <property type="protein sequence ID" value="KAF4126482.1"/>
    <property type="molecule type" value="Genomic_DNA"/>
</dbReference>
<keyword evidence="8" id="KW-1185">Reference proteome</keyword>
<dbReference type="GO" id="GO:0007096">
    <property type="term" value="P:regulation of exit from mitosis"/>
    <property type="evidence" value="ECO:0007669"/>
    <property type="project" value="TreeGrafter"/>
</dbReference>
<feature type="compositionally biased region" description="Low complexity" evidence="5">
    <location>
        <begin position="307"/>
        <end position="324"/>
    </location>
</feature>
<dbReference type="AlphaFoldDB" id="A0A9P5D4U6"/>
<keyword evidence="2 6" id="KW-0812">Transmembrane</keyword>
<sequence>MPRLVRRKPLVERLMAMLNPMDFLLWLSEEMETWDWESKLSGTQLGIMLNFLFLIARANSGSSASSGDDIFSDDGRSGWLAFLINTIVWGLVGVSCANAFHALTRTRKYRLFGVDVEAKPPTPSARRVKIASSMGSGVSTLRYLADAVMPHAAGSRAHPNKADDVWELSVWDPLPVSLRLFCLFSPGHVFFYLIFLPLEPLHPRPSVTVFNTLLVELVLSCQLLFTCSRFTQQAKDNNIVQREVMHEYDTKFVHPRLHPIVRDAGTQISDNPSAPVKDLVQVGTPTTLIRHSFRSKPNPYATPSELPATAAGTPTTVGTPAPQTYTPTNPVRRSEAFASSVDHSRLSTWRKSLPAGYTSSATSIRGGIPGSAMKGDLNNLGGYLGAHTHNESPLRKATSLYNIDDVEQQPSPRNSREMASYEQRRQGTPARKHSVSETPGSARPNPFALNANVRQRSSHDKYPSARQ</sequence>
<feature type="transmembrane region" description="Helical" evidence="6">
    <location>
        <begin position="78"/>
        <end position="100"/>
    </location>
</feature>
<evidence type="ECO:0000256" key="6">
    <source>
        <dbReference type="SAM" id="Phobius"/>
    </source>
</evidence>
<keyword evidence="4 6" id="KW-0472">Membrane</keyword>
<evidence type="ECO:0000313" key="7">
    <source>
        <dbReference type="EMBL" id="KAF4126482.1"/>
    </source>
</evidence>
<evidence type="ECO:0000256" key="3">
    <source>
        <dbReference type="ARBA" id="ARBA00022989"/>
    </source>
</evidence>
<dbReference type="GeneID" id="55966448"/>
<dbReference type="GO" id="GO:0043007">
    <property type="term" value="P:maintenance of rDNA"/>
    <property type="evidence" value="ECO:0007669"/>
    <property type="project" value="TreeGrafter"/>
</dbReference>
<feature type="region of interest" description="Disordered" evidence="5">
    <location>
        <begin position="395"/>
        <end position="467"/>
    </location>
</feature>
<evidence type="ECO:0000313" key="8">
    <source>
        <dbReference type="Proteomes" id="UP000749293"/>
    </source>
</evidence>
<gene>
    <name evidence="7" type="ORF">GMORB2_0218</name>
</gene>
<dbReference type="InterPro" id="IPR018819">
    <property type="entry name" value="Nur1/Mug154"/>
</dbReference>
<feature type="region of interest" description="Disordered" evidence="5">
    <location>
        <begin position="291"/>
        <end position="344"/>
    </location>
</feature>
<dbReference type="PANTHER" id="PTHR28293:SF1">
    <property type="entry name" value="NUCLEAR RIM PROTEIN 1"/>
    <property type="match status" value="1"/>
</dbReference>
<dbReference type="GO" id="GO:0012505">
    <property type="term" value="C:endomembrane system"/>
    <property type="evidence" value="ECO:0007669"/>
    <property type="project" value="UniProtKB-SubCell"/>
</dbReference>
<dbReference type="Proteomes" id="UP000749293">
    <property type="component" value="Unassembled WGS sequence"/>
</dbReference>
<proteinExistence type="predicted"/>
<reference evidence="7" key="1">
    <citation type="submission" date="2020-03" db="EMBL/GenBank/DDBJ databases">
        <title>Site-based positive gene gene selection in Geosmithia morbida across the United States reveals a broad range of putative effectors and factors for local host and environmental adapation.</title>
        <authorList>
            <person name="Onufrak A."/>
            <person name="Murdoch R.W."/>
            <person name="Gazis R."/>
            <person name="Huff M."/>
            <person name="Staton M."/>
            <person name="Klingeman W."/>
            <person name="Hadziabdic D."/>
        </authorList>
    </citation>
    <scope>NUCLEOTIDE SEQUENCE</scope>
    <source>
        <strain evidence="7">1262</strain>
    </source>
</reference>
<dbReference type="PANTHER" id="PTHR28293">
    <property type="entry name" value="NUCLEAR RIM PROTEIN 1"/>
    <property type="match status" value="1"/>
</dbReference>
<name>A0A9P5D4U6_9HYPO</name>
<evidence type="ECO:0000256" key="2">
    <source>
        <dbReference type="ARBA" id="ARBA00022692"/>
    </source>
</evidence>
<evidence type="ECO:0000256" key="5">
    <source>
        <dbReference type="SAM" id="MobiDB-lite"/>
    </source>
</evidence>
<protein>
    <recommendedName>
        <fullName evidence="9">Meiotically up-regulated gene 154 protein</fullName>
    </recommendedName>
</protein>
<organism evidence="7 8">
    <name type="scientific">Geosmithia morbida</name>
    <dbReference type="NCBI Taxonomy" id="1094350"/>
    <lineage>
        <taxon>Eukaryota</taxon>
        <taxon>Fungi</taxon>
        <taxon>Dikarya</taxon>
        <taxon>Ascomycota</taxon>
        <taxon>Pezizomycotina</taxon>
        <taxon>Sordariomycetes</taxon>
        <taxon>Hypocreomycetidae</taxon>
        <taxon>Hypocreales</taxon>
        <taxon>Bionectriaceae</taxon>
        <taxon>Geosmithia</taxon>
    </lineage>
</organism>